<dbReference type="GO" id="GO:0051213">
    <property type="term" value="F:dioxygenase activity"/>
    <property type="evidence" value="ECO:0007669"/>
    <property type="project" value="UniProtKB-KW"/>
</dbReference>
<keyword evidence="2" id="KW-0288">FMN</keyword>
<dbReference type="InterPro" id="IPR013785">
    <property type="entry name" value="Aldolase_TIM"/>
</dbReference>
<dbReference type="CDD" id="cd04730">
    <property type="entry name" value="NPD_like"/>
    <property type="match status" value="1"/>
</dbReference>
<sequence>MKSSVSTPITALFGTRLPIVAGGLMWLSDAFYVASAARAGIIGFITAASFPEPQALRDEIRRCRDLCEGAPFGVNVSMLPKLVPGERTQAVFDLIAEEGVRFVETSGRSPEAYLPSLKAAGIKVMHKVPALRYALKAQSIGVDAVAIVGAECGGHPGMDLVGSMVNSAWACDQLQIPYLIGGGIGRGSQLAAALAMGAAGVVIGTRFLVAEEIWAHHDYKQRLIQAAPTDTELCMQSVRNTVRVLRNDTTRSVRELEASRPDLGIEDLLPLVSGKIGRQAYVTGDWSKGMLAAGQALAFTDRIEPLADIVERFEQDFWRAVERLPQVITV</sequence>
<accession>A0A2S9KAZ9</accession>
<proteinExistence type="predicted"/>
<dbReference type="PANTHER" id="PTHR32332:SF20">
    <property type="entry name" value="2-NITROPROPANE DIOXYGENASE-LIKE PROTEIN"/>
    <property type="match status" value="1"/>
</dbReference>
<keyword evidence="5" id="KW-1185">Reference proteome</keyword>
<dbReference type="OrthoDB" id="9778912at2"/>
<dbReference type="EMBL" id="PVLR01000050">
    <property type="protein sequence ID" value="PRD67618.1"/>
    <property type="molecule type" value="Genomic_DNA"/>
</dbReference>
<dbReference type="RefSeq" id="WP_105730834.1">
    <property type="nucleotide sequence ID" value="NZ_DAIPCI010000055.1"/>
</dbReference>
<keyword evidence="1" id="KW-0285">Flavoprotein</keyword>
<protein>
    <submittedName>
        <fullName evidence="4">2-nitropropane dioxygenase</fullName>
    </submittedName>
</protein>
<evidence type="ECO:0000256" key="2">
    <source>
        <dbReference type="ARBA" id="ARBA00022643"/>
    </source>
</evidence>
<dbReference type="SUPFAM" id="SSF51412">
    <property type="entry name" value="Inosine monophosphate dehydrogenase (IMPDH)"/>
    <property type="match status" value="1"/>
</dbReference>
<evidence type="ECO:0000256" key="1">
    <source>
        <dbReference type="ARBA" id="ARBA00022630"/>
    </source>
</evidence>
<dbReference type="AlphaFoldDB" id="A0A2S9KAZ9"/>
<evidence type="ECO:0000256" key="3">
    <source>
        <dbReference type="ARBA" id="ARBA00023002"/>
    </source>
</evidence>
<evidence type="ECO:0000313" key="5">
    <source>
        <dbReference type="Proteomes" id="UP000238326"/>
    </source>
</evidence>
<comment type="caution">
    <text evidence="4">The sequence shown here is derived from an EMBL/GenBank/DDBJ whole genome shotgun (WGS) entry which is preliminary data.</text>
</comment>
<dbReference type="Gene3D" id="3.20.20.70">
    <property type="entry name" value="Aldolase class I"/>
    <property type="match status" value="1"/>
</dbReference>
<evidence type="ECO:0000313" key="4">
    <source>
        <dbReference type="EMBL" id="PRD67618.1"/>
    </source>
</evidence>
<name>A0A2S9KAZ9_9BURK</name>
<dbReference type="GO" id="GO:0018580">
    <property type="term" value="F:nitronate monooxygenase activity"/>
    <property type="evidence" value="ECO:0007669"/>
    <property type="project" value="InterPro"/>
</dbReference>
<dbReference type="InterPro" id="IPR004136">
    <property type="entry name" value="NMO"/>
</dbReference>
<organism evidence="4 5">
    <name type="scientific">Malikia spinosa</name>
    <dbReference type="NCBI Taxonomy" id="86180"/>
    <lineage>
        <taxon>Bacteria</taxon>
        <taxon>Pseudomonadati</taxon>
        <taxon>Pseudomonadota</taxon>
        <taxon>Betaproteobacteria</taxon>
        <taxon>Burkholderiales</taxon>
        <taxon>Comamonadaceae</taxon>
        <taxon>Malikia</taxon>
    </lineage>
</organism>
<dbReference type="PANTHER" id="PTHR32332">
    <property type="entry name" value="2-NITROPROPANE DIOXYGENASE"/>
    <property type="match status" value="1"/>
</dbReference>
<keyword evidence="4" id="KW-0223">Dioxygenase</keyword>
<reference evidence="4 5" key="1">
    <citation type="submission" date="2018-03" db="EMBL/GenBank/DDBJ databases">
        <title>Comparative genomics illustrates the genes involved in a hyperalkaliphilic mechanisms of Serpentinomonas isolated from highly-alkaline calcium-rich serpentinized springs.</title>
        <authorList>
            <person name="Suzuki S."/>
            <person name="Ishii S."/>
            <person name="Walworth N."/>
            <person name="Bird L."/>
            <person name="Kuenen J.G."/>
            <person name="Nealson K.H."/>
        </authorList>
    </citation>
    <scope>NUCLEOTIDE SEQUENCE [LARGE SCALE GENOMIC DNA]</scope>
    <source>
        <strain evidence="4 5">83</strain>
    </source>
</reference>
<dbReference type="Pfam" id="PF03060">
    <property type="entry name" value="NMO"/>
    <property type="match status" value="1"/>
</dbReference>
<dbReference type="Proteomes" id="UP000238326">
    <property type="component" value="Unassembled WGS sequence"/>
</dbReference>
<gene>
    <name evidence="4" type="ORF">C6P61_15495</name>
</gene>
<keyword evidence="3" id="KW-0560">Oxidoreductase</keyword>